<reference evidence="1" key="1">
    <citation type="submission" date="2020-11" db="EMBL/GenBank/DDBJ databases">
        <authorList>
            <person name="Whitehead M."/>
        </authorList>
    </citation>
    <scope>NUCLEOTIDE SEQUENCE</scope>
    <source>
        <strain evidence="1">EGII</strain>
    </source>
</reference>
<evidence type="ECO:0000313" key="2">
    <source>
        <dbReference type="Proteomes" id="UP000606786"/>
    </source>
</evidence>
<dbReference type="Proteomes" id="UP000606786">
    <property type="component" value="Unassembled WGS sequence"/>
</dbReference>
<comment type="caution">
    <text evidence="1">The sequence shown here is derived from an EMBL/GenBank/DDBJ whole genome shotgun (WGS) entry which is preliminary data.</text>
</comment>
<evidence type="ECO:0000313" key="1">
    <source>
        <dbReference type="EMBL" id="CAD7003663.1"/>
    </source>
</evidence>
<name>A0A811V2I2_CERCA</name>
<organism evidence="1 2">
    <name type="scientific">Ceratitis capitata</name>
    <name type="common">Mediterranean fruit fly</name>
    <name type="synonym">Tephritis capitata</name>
    <dbReference type="NCBI Taxonomy" id="7213"/>
    <lineage>
        <taxon>Eukaryota</taxon>
        <taxon>Metazoa</taxon>
        <taxon>Ecdysozoa</taxon>
        <taxon>Arthropoda</taxon>
        <taxon>Hexapoda</taxon>
        <taxon>Insecta</taxon>
        <taxon>Pterygota</taxon>
        <taxon>Neoptera</taxon>
        <taxon>Endopterygota</taxon>
        <taxon>Diptera</taxon>
        <taxon>Brachycera</taxon>
        <taxon>Muscomorpha</taxon>
        <taxon>Tephritoidea</taxon>
        <taxon>Tephritidae</taxon>
        <taxon>Ceratitis</taxon>
        <taxon>Ceratitis</taxon>
    </lineage>
</organism>
<protein>
    <submittedName>
        <fullName evidence="1">(Mediterranean fruit fly) hypothetical protein</fullName>
    </submittedName>
</protein>
<dbReference type="AlphaFoldDB" id="A0A811V2I2"/>
<accession>A0A811V2I2</accession>
<keyword evidence="2" id="KW-1185">Reference proteome</keyword>
<dbReference type="EMBL" id="CAJHJT010000034">
    <property type="protein sequence ID" value="CAD7003663.1"/>
    <property type="molecule type" value="Genomic_DNA"/>
</dbReference>
<gene>
    <name evidence="1" type="ORF">CCAP1982_LOCUS12101</name>
</gene>
<proteinExistence type="predicted"/>
<sequence length="114" mass="12948">MLVNQGNNTNAIEAGHVQIGRLPKLATYVWVYRPRRVDIRKGSDKLRHTNGITTTMGKKENFPLQELQKTNTAWGLCRHFSVFSCSFLLALRPMQTLVPSLIKPERLKPSSTNN</sequence>